<comment type="caution">
    <text evidence="3">The sequence shown here is derived from an EMBL/GenBank/DDBJ whole genome shotgun (WGS) entry which is preliminary data.</text>
</comment>
<feature type="signal peptide" evidence="2">
    <location>
        <begin position="1"/>
        <end position="24"/>
    </location>
</feature>
<name>A0A9W8EE49_9FUNG</name>
<evidence type="ECO:0000313" key="4">
    <source>
        <dbReference type="Proteomes" id="UP001151582"/>
    </source>
</evidence>
<accession>A0A9W8EE49</accession>
<proteinExistence type="predicted"/>
<dbReference type="AlphaFoldDB" id="A0A9W8EE49"/>
<evidence type="ECO:0000256" key="1">
    <source>
        <dbReference type="SAM" id="MobiDB-lite"/>
    </source>
</evidence>
<evidence type="ECO:0000256" key="2">
    <source>
        <dbReference type="SAM" id="SignalP"/>
    </source>
</evidence>
<organism evidence="3 4">
    <name type="scientific">Dimargaris verticillata</name>
    <dbReference type="NCBI Taxonomy" id="2761393"/>
    <lineage>
        <taxon>Eukaryota</taxon>
        <taxon>Fungi</taxon>
        <taxon>Fungi incertae sedis</taxon>
        <taxon>Zoopagomycota</taxon>
        <taxon>Kickxellomycotina</taxon>
        <taxon>Dimargaritomycetes</taxon>
        <taxon>Dimargaritales</taxon>
        <taxon>Dimargaritaceae</taxon>
        <taxon>Dimargaris</taxon>
    </lineage>
</organism>
<dbReference type="Proteomes" id="UP001151582">
    <property type="component" value="Unassembled WGS sequence"/>
</dbReference>
<feature type="chain" id="PRO_5040833085" evidence="2">
    <location>
        <begin position="25"/>
        <end position="379"/>
    </location>
</feature>
<keyword evidence="2" id="KW-0732">Signal</keyword>
<evidence type="ECO:0000313" key="3">
    <source>
        <dbReference type="EMBL" id="KAJ1982103.1"/>
    </source>
</evidence>
<feature type="region of interest" description="Disordered" evidence="1">
    <location>
        <begin position="309"/>
        <end position="329"/>
    </location>
</feature>
<dbReference type="EMBL" id="JANBQB010000101">
    <property type="protein sequence ID" value="KAJ1982103.1"/>
    <property type="molecule type" value="Genomic_DNA"/>
</dbReference>
<protein>
    <submittedName>
        <fullName evidence="3">Uncharacterized protein</fullName>
    </submittedName>
</protein>
<gene>
    <name evidence="3" type="ORF">H4R34_001833</name>
</gene>
<sequence length="379" mass="41313">MKATSTAFLVAAVAVSVTYTTVDAAPSFSQFRSSGSRQTELSVDRAAELNQKANDLDPSQLKAFLNKDAQERYNAKPIPLFDQPLSQQEYEHLKLIYSAMNQGDLENALAKEQGRFAMIKNRAKKPVHDLAKSVLARVTPYKAKVDDFYASLHPQQVNGVTAFGDDDGSYANEYYNGNYQPYDREIPFSKRPDHWETSSRISDDEEAMTTLSRLTGASIGSHASGPGNNGVVALATEKNDDDSEILDLQNDTEDEQPPMAHLQLLAPPTPVLGLSVDPHYGSLPRHDSLRHNLPSSSAFGPGHVQAIPAQGNSDETYTGVGKHHQSDLVPITPLTSSTRWYDQSRITTVEDVVDDESSIFGDNVSVAPSSTGTMRGASN</sequence>
<keyword evidence="4" id="KW-1185">Reference proteome</keyword>
<reference evidence="3" key="1">
    <citation type="submission" date="2022-07" db="EMBL/GenBank/DDBJ databases">
        <title>Phylogenomic reconstructions and comparative analyses of Kickxellomycotina fungi.</title>
        <authorList>
            <person name="Reynolds N.K."/>
            <person name="Stajich J.E."/>
            <person name="Barry K."/>
            <person name="Grigoriev I.V."/>
            <person name="Crous P."/>
            <person name="Smith M.E."/>
        </authorList>
    </citation>
    <scope>NUCLEOTIDE SEQUENCE</scope>
    <source>
        <strain evidence="3">RSA 567</strain>
    </source>
</reference>